<reference evidence="3" key="1">
    <citation type="journal article" date="2019" name="Int. J. Syst. Evol. Microbiol.">
        <title>Halobacteriovorax valvorus sp. nov., a novel prokaryotic predator isolated from coastal seawater of China.</title>
        <authorList>
            <person name="Chen M.-X."/>
        </authorList>
    </citation>
    <scope>NUCLEOTIDE SEQUENCE [LARGE SCALE GENOMIC DNA]</scope>
    <source>
        <strain evidence="3">BL9</strain>
    </source>
</reference>
<proteinExistence type="predicted"/>
<feature type="chain" id="PRO_5045266566" evidence="1">
    <location>
        <begin position="24"/>
        <end position="86"/>
    </location>
</feature>
<evidence type="ECO:0000313" key="2">
    <source>
        <dbReference type="EMBL" id="RZF21940.1"/>
    </source>
</evidence>
<dbReference type="EMBL" id="QDKL01000002">
    <property type="protein sequence ID" value="RZF21940.1"/>
    <property type="molecule type" value="Genomic_DNA"/>
</dbReference>
<comment type="caution">
    <text evidence="2">The sequence shown here is derived from an EMBL/GenBank/DDBJ whole genome shotgun (WGS) entry which is preliminary data.</text>
</comment>
<dbReference type="RefSeq" id="WP_115361842.1">
    <property type="nucleotide sequence ID" value="NZ_QDKL01000002.1"/>
</dbReference>
<accession>A0ABY0IG60</accession>
<keyword evidence="3" id="KW-1185">Reference proteome</keyword>
<organism evidence="2 3">
    <name type="scientific">Halobacteriovorax vibrionivorans</name>
    <dbReference type="NCBI Taxonomy" id="2152716"/>
    <lineage>
        <taxon>Bacteria</taxon>
        <taxon>Pseudomonadati</taxon>
        <taxon>Bdellovibrionota</taxon>
        <taxon>Bacteriovoracia</taxon>
        <taxon>Bacteriovoracales</taxon>
        <taxon>Halobacteriovoraceae</taxon>
        <taxon>Halobacteriovorax</taxon>
    </lineage>
</organism>
<gene>
    <name evidence="2" type="ORF">DAY19_09635</name>
</gene>
<protein>
    <submittedName>
        <fullName evidence="2">Uncharacterized protein</fullName>
    </submittedName>
</protein>
<name>A0ABY0IG60_9BACT</name>
<sequence>MHKVFLILSILCSSVFASSISSAKYTVSKIINKDGKTLVSFIESATFYKANEKELKCIQESTKNDRKVKIDYDYKTYEIKSCKIVE</sequence>
<dbReference type="Proteomes" id="UP000443582">
    <property type="component" value="Unassembled WGS sequence"/>
</dbReference>
<feature type="signal peptide" evidence="1">
    <location>
        <begin position="1"/>
        <end position="23"/>
    </location>
</feature>
<keyword evidence="1" id="KW-0732">Signal</keyword>
<evidence type="ECO:0000313" key="3">
    <source>
        <dbReference type="Proteomes" id="UP000443582"/>
    </source>
</evidence>
<evidence type="ECO:0000256" key="1">
    <source>
        <dbReference type="SAM" id="SignalP"/>
    </source>
</evidence>